<keyword evidence="7" id="KW-1185">Reference proteome</keyword>
<dbReference type="Gene3D" id="2.20.25.590">
    <property type="match status" value="1"/>
</dbReference>
<evidence type="ECO:0000256" key="4">
    <source>
        <dbReference type="ARBA" id="ARBA00023157"/>
    </source>
</evidence>
<comment type="subcellular location">
    <subcellularLocation>
        <location evidence="1">Secreted</location>
    </subcellularLocation>
</comment>
<protein>
    <recommendedName>
        <fullName evidence="8">Beta-microseminoprotein</fullName>
    </recommendedName>
</protein>
<evidence type="ECO:0000256" key="3">
    <source>
        <dbReference type="ARBA" id="ARBA00022525"/>
    </source>
</evidence>
<dbReference type="EMBL" id="LSYS01003057">
    <property type="protein sequence ID" value="OPJ84419.1"/>
    <property type="molecule type" value="Genomic_DNA"/>
</dbReference>
<reference evidence="6 7" key="1">
    <citation type="submission" date="2016-02" db="EMBL/GenBank/DDBJ databases">
        <title>Band-tailed pigeon sequencing and assembly.</title>
        <authorList>
            <person name="Soares A.E."/>
            <person name="Novak B.J."/>
            <person name="Rice E.S."/>
            <person name="O'Connell B."/>
            <person name="Chang D."/>
            <person name="Weber S."/>
            <person name="Shapiro B."/>
        </authorList>
    </citation>
    <scope>NUCLEOTIDE SEQUENCE [LARGE SCALE GENOMIC DNA]</scope>
    <source>
        <strain evidence="6">BTP2013</strain>
        <tissue evidence="6">Blood</tissue>
    </source>
</reference>
<dbReference type="InterPro" id="IPR008735">
    <property type="entry name" value="PSP94"/>
</dbReference>
<name>A0A1V4KJ26_PATFA</name>
<dbReference type="PANTHER" id="PTHR10500:SF7">
    <property type="entry name" value="BETA-MICROSEMINOPROTEIN"/>
    <property type="match status" value="1"/>
</dbReference>
<evidence type="ECO:0000313" key="6">
    <source>
        <dbReference type="EMBL" id="OPJ84419.1"/>
    </source>
</evidence>
<evidence type="ECO:0008006" key="8">
    <source>
        <dbReference type="Google" id="ProtNLM"/>
    </source>
</evidence>
<keyword evidence="5" id="KW-0732">Signal</keyword>
<dbReference type="Gene3D" id="2.10.70.10">
    <property type="entry name" value="Complement Module, domain 1"/>
    <property type="match status" value="1"/>
</dbReference>
<dbReference type="AlphaFoldDB" id="A0A1V4KJ26"/>
<organism evidence="6 7">
    <name type="scientific">Patagioenas fasciata monilis</name>
    <dbReference type="NCBI Taxonomy" id="372326"/>
    <lineage>
        <taxon>Eukaryota</taxon>
        <taxon>Metazoa</taxon>
        <taxon>Chordata</taxon>
        <taxon>Craniata</taxon>
        <taxon>Vertebrata</taxon>
        <taxon>Euteleostomi</taxon>
        <taxon>Archelosauria</taxon>
        <taxon>Archosauria</taxon>
        <taxon>Dinosauria</taxon>
        <taxon>Saurischia</taxon>
        <taxon>Theropoda</taxon>
        <taxon>Coelurosauria</taxon>
        <taxon>Aves</taxon>
        <taxon>Neognathae</taxon>
        <taxon>Neoaves</taxon>
        <taxon>Columbimorphae</taxon>
        <taxon>Columbiformes</taxon>
        <taxon>Columbidae</taxon>
        <taxon>Patagioenas</taxon>
    </lineage>
</organism>
<accession>A0A1V4KJ26</accession>
<evidence type="ECO:0000256" key="2">
    <source>
        <dbReference type="ARBA" id="ARBA00010352"/>
    </source>
</evidence>
<evidence type="ECO:0000256" key="5">
    <source>
        <dbReference type="SAM" id="SignalP"/>
    </source>
</evidence>
<feature type="signal peptide" evidence="5">
    <location>
        <begin position="1"/>
        <end position="20"/>
    </location>
</feature>
<sequence>MKNFLAFLVAMGIIVTLSDAYCFSKKHKLGEATKGCTLDGKLYPFGEIARTENCFRCSCSKDAMRCCSLFHTPESYDKENCKVVFNKNSCDYDVVQISDPSKLCRVYSRTTCLKLCKPSVKSEGLEVLLLIRNRLEGCRTRNGKKQNFIHDSVKQLRRKKRKDLNSQDIPWIWLKHTVAALPISVHSEFMHQ</sequence>
<dbReference type="OrthoDB" id="9969981at2759"/>
<keyword evidence="3" id="KW-0964">Secreted</keyword>
<dbReference type="PANTHER" id="PTHR10500">
    <property type="entry name" value="BETA-MICROSEMINOPROTEIN"/>
    <property type="match status" value="1"/>
</dbReference>
<evidence type="ECO:0000256" key="1">
    <source>
        <dbReference type="ARBA" id="ARBA00004613"/>
    </source>
</evidence>
<comment type="caution">
    <text evidence="6">The sequence shown here is derived from an EMBL/GenBank/DDBJ whole genome shotgun (WGS) entry which is preliminary data.</text>
</comment>
<dbReference type="Proteomes" id="UP000190648">
    <property type="component" value="Unassembled WGS sequence"/>
</dbReference>
<evidence type="ECO:0000313" key="7">
    <source>
        <dbReference type="Proteomes" id="UP000190648"/>
    </source>
</evidence>
<dbReference type="Pfam" id="PF05825">
    <property type="entry name" value="PSP94"/>
    <property type="match status" value="1"/>
</dbReference>
<comment type="similarity">
    <text evidence="2">Belongs to the beta-microseminoprotein family.</text>
</comment>
<proteinExistence type="inferred from homology"/>
<gene>
    <name evidence="6" type="ORF">AV530_015839</name>
</gene>
<dbReference type="GO" id="GO:0005576">
    <property type="term" value="C:extracellular region"/>
    <property type="evidence" value="ECO:0007669"/>
    <property type="project" value="UniProtKB-SubCell"/>
</dbReference>
<feature type="chain" id="PRO_5013206199" description="Beta-microseminoprotein" evidence="5">
    <location>
        <begin position="21"/>
        <end position="192"/>
    </location>
</feature>
<keyword evidence="4" id="KW-1015">Disulfide bond</keyword>